<name>A0A9P8CC73_9HELO</name>
<dbReference type="Pfam" id="PF00106">
    <property type="entry name" value="adh_short"/>
    <property type="match status" value="1"/>
</dbReference>
<accession>A0A9P8CC73</accession>
<dbReference type="InterPro" id="IPR036291">
    <property type="entry name" value="NAD(P)-bd_dom_sf"/>
</dbReference>
<dbReference type="PANTHER" id="PTHR43976">
    <property type="entry name" value="SHORT CHAIN DEHYDROGENASE"/>
    <property type="match status" value="1"/>
</dbReference>
<sequence length="76" mass="8273">MDQFATNLFGVIKVNNAILLHFRGKKSGTVVFLGSSGGIEGEPEAGAYCATKFALEGTFECFKIETADFNIRSFLF</sequence>
<comment type="caution">
    <text evidence="3">The sequence shown here is derived from an EMBL/GenBank/DDBJ whole genome shotgun (WGS) entry which is preliminary data.</text>
</comment>
<dbReference type="GO" id="GO:0016491">
    <property type="term" value="F:oxidoreductase activity"/>
    <property type="evidence" value="ECO:0007669"/>
    <property type="project" value="UniProtKB-KW"/>
</dbReference>
<dbReference type="Proteomes" id="UP000887226">
    <property type="component" value="Unassembled WGS sequence"/>
</dbReference>
<reference evidence="3" key="1">
    <citation type="journal article" date="2021" name="IMA Fungus">
        <title>Genomic characterization of three marine fungi, including Emericellopsis atlantica sp. nov. with signatures of a generalist lifestyle and marine biomass degradation.</title>
        <authorList>
            <person name="Hagestad O.C."/>
            <person name="Hou L."/>
            <person name="Andersen J.H."/>
            <person name="Hansen E.H."/>
            <person name="Altermark B."/>
            <person name="Li C."/>
            <person name="Kuhnert E."/>
            <person name="Cox R.J."/>
            <person name="Crous P.W."/>
            <person name="Spatafora J.W."/>
            <person name="Lail K."/>
            <person name="Amirebrahimi M."/>
            <person name="Lipzen A."/>
            <person name="Pangilinan J."/>
            <person name="Andreopoulos W."/>
            <person name="Hayes R.D."/>
            <person name="Ng V."/>
            <person name="Grigoriev I.V."/>
            <person name="Jackson S.A."/>
            <person name="Sutton T.D.S."/>
            <person name="Dobson A.D.W."/>
            <person name="Rama T."/>
        </authorList>
    </citation>
    <scope>NUCLEOTIDE SEQUENCE</scope>
    <source>
        <strain evidence="3">TRa3180A</strain>
    </source>
</reference>
<dbReference type="InterPro" id="IPR051911">
    <property type="entry name" value="SDR_oxidoreductase"/>
</dbReference>
<evidence type="ECO:0000256" key="1">
    <source>
        <dbReference type="ARBA" id="ARBA00006484"/>
    </source>
</evidence>
<dbReference type="SUPFAM" id="SSF51735">
    <property type="entry name" value="NAD(P)-binding Rossmann-fold domains"/>
    <property type="match status" value="1"/>
</dbReference>
<dbReference type="PANTHER" id="PTHR43976:SF16">
    <property type="entry name" value="SHORT-CHAIN DEHYDROGENASE_REDUCTASE FAMILY PROTEIN"/>
    <property type="match status" value="1"/>
</dbReference>
<evidence type="ECO:0000313" key="3">
    <source>
        <dbReference type="EMBL" id="KAG9239956.1"/>
    </source>
</evidence>
<keyword evidence="2" id="KW-0560">Oxidoreductase</keyword>
<organism evidence="3 4">
    <name type="scientific">Calycina marina</name>
    <dbReference type="NCBI Taxonomy" id="1763456"/>
    <lineage>
        <taxon>Eukaryota</taxon>
        <taxon>Fungi</taxon>
        <taxon>Dikarya</taxon>
        <taxon>Ascomycota</taxon>
        <taxon>Pezizomycotina</taxon>
        <taxon>Leotiomycetes</taxon>
        <taxon>Helotiales</taxon>
        <taxon>Pezizellaceae</taxon>
        <taxon>Calycina</taxon>
    </lineage>
</organism>
<evidence type="ECO:0000313" key="4">
    <source>
        <dbReference type="Proteomes" id="UP000887226"/>
    </source>
</evidence>
<dbReference type="EMBL" id="MU254690">
    <property type="protein sequence ID" value="KAG9239956.1"/>
    <property type="molecule type" value="Genomic_DNA"/>
</dbReference>
<evidence type="ECO:0000256" key="2">
    <source>
        <dbReference type="ARBA" id="ARBA00023002"/>
    </source>
</evidence>
<proteinExistence type="inferred from homology"/>
<dbReference type="AlphaFoldDB" id="A0A9P8CC73"/>
<dbReference type="Gene3D" id="3.40.50.720">
    <property type="entry name" value="NAD(P)-binding Rossmann-like Domain"/>
    <property type="match status" value="1"/>
</dbReference>
<comment type="similarity">
    <text evidence="1">Belongs to the short-chain dehydrogenases/reductases (SDR) family.</text>
</comment>
<dbReference type="InterPro" id="IPR002347">
    <property type="entry name" value="SDR_fam"/>
</dbReference>
<gene>
    <name evidence="3" type="ORF">BJ878DRAFT_529270</name>
</gene>
<keyword evidence="4" id="KW-1185">Reference proteome</keyword>
<protein>
    <submittedName>
        <fullName evidence="3">Uncharacterized protein</fullName>
    </submittedName>
</protein>